<dbReference type="InterPro" id="IPR029479">
    <property type="entry name" value="Nitroreductase"/>
</dbReference>
<evidence type="ECO:0000256" key="3">
    <source>
        <dbReference type="ARBA" id="ARBA00022643"/>
    </source>
</evidence>
<name>A0AA45WXH0_9CLOT</name>
<keyword evidence="4 5" id="KW-0560">Oxidoreductase</keyword>
<keyword evidence="5" id="KW-0521">NADP</keyword>
<reference evidence="7" key="1">
    <citation type="submission" date="2017-05" db="EMBL/GenBank/DDBJ databases">
        <authorList>
            <person name="Varghese N."/>
            <person name="Submissions S."/>
        </authorList>
    </citation>
    <scope>NUCLEOTIDE SEQUENCE</scope>
    <source>
        <strain evidence="7">Su22</strain>
    </source>
</reference>
<accession>A0AA45WXH0</accession>
<sequence length="252" mass="29336">MKTVMEQLHERKSVRIFEKRDVSDEMRHQLFQAAYQAPTAGNMMLYTLLEITDQQLKEALAESCDHQPFIADAPLVLVFLADYQRWLDTFAFENLNPRPPGPGDLMLACADALIAAQNMVVAAQSLGLGSCYIGDITENCETVRSLLHLPEYVFPAAMLVVGHPTRQQLQRTKPKRFDDRFIRFQNQYRRLSPEEHQEMHLFQKETHQESAGNIQESLETFFKRKYDSDFAREMNRSVEVYWQAYIKNNKKL</sequence>
<dbReference type="Gene3D" id="3.40.109.10">
    <property type="entry name" value="NADH Oxidase"/>
    <property type="match status" value="1"/>
</dbReference>
<evidence type="ECO:0000256" key="2">
    <source>
        <dbReference type="ARBA" id="ARBA00022630"/>
    </source>
</evidence>
<protein>
    <recommendedName>
        <fullName evidence="6">Nitroreductase domain-containing protein</fullName>
    </recommendedName>
</protein>
<comment type="caution">
    <text evidence="7">The sequence shown here is derived from an EMBL/GenBank/DDBJ whole genome shotgun (WGS) entry which is preliminary data.</text>
</comment>
<keyword evidence="2 5" id="KW-0285">Flavoprotein</keyword>
<evidence type="ECO:0000313" key="8">
    <source>
        <dbReference type="Proteomes" id="UP001158066"/>
    </source>
</evidence>
<evidence type="ECO:0000259" key="6">
    <source>
        <dbReference type="Pfam" id="PF00881"/>
    </source>
</evidence>
<dbReference type="SUPFAM" id="SSF55469">
    <property type="entry name" value="FMN-dependent nitroreductase-like"/>
    <property type="match status" value="1"/>
</dbReference>
<keyword evidence="3 5" id="KW-0288">FMN</keyword>
<evidence type="ECO:0000256" key="4">
    <source>
        <dbReference type="ARBA" id="ARBA00023002"/>
    </source>
</evidence>
<dbReference type="RefSeq" id="WP_283409994.1">
    <property type="nucleotide sequence ID" value="NZ_FXUF01000011.1"/>
</dbReference>
<dbReference type="PANTHER" id="PTHR43425:SF2">
    <property type="entry name" value="OXYGEN-INSENSITIVE NADPH NITROREDUCTASE"/>
    <property type="match status" value="1"/>
</dbReference>
<dbReference type="InterPro" id="IPR016446">
    <property type="entry name" value="Flavin_OxRdtase_Frp"/>
</dbReference>
<dbReference type="PIRSF" id="PIRSF005426">
    <property type="entry name" value="Frp"/>
    <property type="match status" value="1"/>
</dbReference>
<dbReference type="AlphaFoldDB" id="A0AA45WXH0"/>
<dbReference type="PANTHER" id="PTHR43425">
    <property type="entry name" value="OXYGEN-INSENSITIVE NADPH NITROREDUCTASE"/>
    <property type="match status" value="1"/>
</dbReference>
<dbReference type="Proteomes" id="UP001158066">
    <property type="component" value="Unassembled WGS sequence"/>
</dbReference>
<organism evidence="7 8">
    <name type="scientific">Anoxynatronum buryatiense</name>
    <dbReference type="NCBI Taxonomy" id="489973"/>
    <lineage>
        <taxon>Bacteria</taxon>
        <taxon>Bacillati</taxon>
        <taxon>Bacillota</taxon>
        <taxon>Clostridia</taxon>
        <taxon>Eubacteriales</taxon>
        <taxon>Clostridiaceae</taxon>
        <taxon>Anoxynatronum</taxon>
    </lineage>
</organism>
<proteinExistence type="inferred from homology"/>
<dbReference type="Pfam" id="PF00881">
    <property type="entry name" value="Nitroreductase"/>
    <property type="match status" value="1"/>
</dbReference>
<dbReference type="GO" id="GO:0016491">
    <property type="term" value="F:oxidoreductase activity"/>
    <property type="evidence" value="ECO:0007669"/>
    <property type="project" value="UniProtKB-UniRule"/>
</dbReference>
<evidence type="ECO:0000256" key="1">
    <source>
        <dbReference type="ARBA" id="ARBA00008366"/>
    </source>
</evidence>
<comment type="similarity">
    <text evidence="1 5">Belongs to the flavin oxidoreductase frp family.</text>
</comment>
<dbReference type="InterPro" id="IPR000415">
    <property type="entry name" value="Nitroreductase-like"/>
</dbReference>
<feature type="domain" description="Nitroreductase" evidence="6">
    <location>
        <begin position="10"/>
        <end position="163"/>
    </location>
</feature>
<evidence type="ECO:0000256" key="5">
    <source>
        <dbReference type="PIRNR" id="PIRNR005426"/>
    </source>
</evidence>
<dbReference type="EMBL" id="FXUF01000011">
    <property type="protein sequence ID" value="SMP63972.1"/>
    <property type="molecule type" value="Genomic_DNA"/>
</dbReference>
<evidence type="ECO:0000313" key="7">
    <source>
        <dbReference type="EMBL" id="SMP63972.1"/>
    </source>
</evidence>
<keyword evidence="8" id="KW-1185">Reference proteome</keyword>
<gene>
    <name evidence="7" type="ORF">SAMN06296020_11178</name>
</gene>